<evidence type="ECO:0000256" key="1">
    <source>
        <dbReference type="ARBA" id="ARBA00004148"/>
    </source>
</evidence>
<keyword evidence="7" id="KW-0963">Cytoplasm</keyword>
<dbReference type="GO" id="GO:0034727">
    <property type="term" value="P:piecemeal microautophagy of the nucleus"/>
    <property type="evidence" value="ECO:0007669"/>
    <property type="project" value="TreeGrafter"/>
</dbReference>
<evidence type="ECO:0000256" key="3">
    <source>
        <dbReference type="ARBA" id="ARBA00004496"/>
    </source>
</evidence>
<keyword evidence="11" id="KW-0472">Membrane</keyword>
<dbReference type="InterPro" id="IPR036871">
    <property type="entry name" value="PX_dom_sf"/>
</dbReference>
<evidence type="ECO:0000256" key="13">
    <source>
        <dbReference type="ARBA" id="ARBA00033774"/>
    </source>
</evidence>
<keyword evidence="18" id="KW-1185">Reference proteome</keyword>
<dbReference type="STRING" id="43265.A0A545V410"/>
<evidence type="ECO:0000313" key="17">
    <source>
        <dbReference type="EMBL" id="TQV96446.1"/>
    </source>
</evidence>
<dbReference type="InterPro" id="IPR001683">
    <property type="entry name" value="PX_dom"/>
</dbReference>
<comment type="subcellular location">
    <subcellularLocation>
        <location evidence="3">Cytoplasm</location>
    </subcellularLocation>
    <subcellularLocation>
        <location evidence="2">Endosome</location>
    </subcellularLocation>
    <subcellularLocation>
        <location evidence="1">Vacuole membrane</location>
        <topology evidence="1">Peripheral membrane protein</topology>
    </subcellularLocation>
</comment>
<gene>
    <name evidence="17" type="ORF">IF1G_05029</name>
</gene>
<dbReference type="GO" id="GO:0015031">
    <property type="term" value="P:protein transport"/>
    <property type="evidence" value="ECO:0007669"/>
    <property type="project" value="TreeGrafter"/>
</dbReference>
<sequence length="226" mass="24282">MEAALRHRRDGEDGEATTVQAQGPSAAGTAGCGGGDGGGNGNGIATPSTARLAGLQRVAVSGAGDETRSAMIEEEESSIHCGLPATMPPYWQNMPARQRAASTHSSDSDRAAGAILLLDHEADDDQGRNDACWARSVQIIDHTIVNGAATSIGAFVVWNVRVETLQGSYMDIRKRYSEFDTLRYRLMKSFPNFAAAVPSLPPKSVISKFRPKFLEKRRAGLQYFLK</sequence>
<dbReference type="GO" id="GO:0032266">
    <property type="term" value="F:phosphatidylinositol-3-phosphate binding"/>
    <property type="evidence" value="ECO:0007669"/>
    <property type="project" value="InterPro"/>
</dbReference>
<dbReference type="PANTHER" id="PTHR45949:SF2">
    <property type="entry name" value="SORTING NEXIN-4"/>
    <property type="match status" value="1"/>
</dbReference>
<evidence type="ECO:0000256" key="5">
    <source>
        <dbReference type="ARBA" id="ARBA00010883"/>
    </source>
</evidence>
<dbReference type="GO" id="GO:0032456">
    <property type="term" value="P:endocytic recycling"/>
    <property type="evidence" value="ECO:0007669"/>
    <property type="project" value="TreeGrafter"/>
</dbReference>
<reference evidence="17 18" key="1">
    <citation type="journal article" date="2019" name="Appl. Microbiol. Biotechnol.">
        <title>Genome sequence of Isaria javanica and comparative genome analysis insights into family S53 peptidase evolution in fungal entomopathogens.</title>
        <authorList>
            <person name="Lin R."/>
            <person name="Zhang X."/>
            <person name="Xin B."/>
            <person name="Zou M."/>
            <person name="Gao Y."/>
            <person name="Qin F."/>
            <person name="Hu Q."/>
            <person name="Xie B."/>
            <person name="Cheng X."/>
        </authorList>
    </citation>
    <scope>NUCLEOTIDE SEQUENCE [LARGE SCALE GENOMIC DNA]</scope>
    <source>
        <strain evidence="17 18">IJ1G</strain>
    </source>
</reference>
<keyword evidence="8" id="KW-0926">Vacuole</keyword>
<dbReference type="OrthoDB" id="10254720at2759"/>
<evidence type="ECO:0000259" key="16">
    <source>
        <dbReference type="PROSITE" id="PS50195"/>
    </source>
</evidence>
<evidence type="ECO:0000256" key="15">
    <source>
        <dbReference type="SAM" id="MobiDB-lite"/>
    </source>
</evidence>
<dbReference type="AlphaFoldDB" id="A0A545V410"/>
<evidence type="ECO:0000256" key="10">
    <source>
        <dbReference type="ARBA" id="ARBA00023121"/>
    </source>
</evidence>
<dbReference type="GO" id="GO:0005769">
    <property type="term" value="C:early endosome"/>
    <property type="evidence" value="ECO:0007669"/>
    <property type="project" value="TreeGrafter"/>
</dbReference>
<feature type="domain" description="PX" evidence="16">
    <location>
        <begin position="136"/>
        <end position="226"/>
    </location>
</feature>
<comment type="similarity">
    <text evidence="5">Belongs to the sorting nexin family.</text>
</comment>
<keyword evidence="10" id="KW-0446">Lipid-binding</keyword>
<dbReference type="GO" id="GO:0000422">
    <property type="term" value="P:autophagy of mitochondrion"/>
    <property type="evidence" value="ECO:0007669"/>
    <property type="project" value="TreeGrafter"/>
</dbReference>
<dbReference type="Gene3D" id="3.30.1520.10">
    <property type="entry name" value="Phox-like domain"/>
    <property type="match status" value="1"/>
</dbReference>
<dbReference type="EMBL" id="SPUK01000006">
    <property type="protein sequence ID" value="TQV96446.1"/>
    <property type="molecule type" value="Genomic_DNA"/>
</dbReference>
<evidence type="ECO:0000256" key="11">
    <source>
        <dbReference type="ARBA" id="ARBA00023136"/>
    </source>
</evidence>
<evidence type="ECO:0000256" key="8">
    <source>
        <dbReference type="ARBA" id="ARBA00022554"/>
    </source>
</evidence>
<evidence type="ECO:0000313" key="18">
    <source>
        <dbReference type="Proteomes" id="UP000315783"/>
    </source>
</evidence>
<dbReference type="InterPro" id="IPR037917">
    <property type="entry name" value="Ypt35_PX"/>
</dbReference>
<accession>A0A545V410</accession>
<dbReference type="Pfam" id="PF00787">
    <property type="entry name" value="PX"/>
    <property type="match status" value="1"/>
</dbReference>
<evidence type="ECO:0000256" key="7">
    <source>
        <dbReference type="ARBA" id="ARBA00022490"/>
    </source>
</evidence>
<dbReference type="PROSITE" id="PS50195">
    <property type="entry name" value="PX"/>
    <property type="match status" value="1"/>
</dbReference>
<evidence type="ECO:0000256" key="12">
    <source>
        <dbReference type="ARBA" id="ARBA00033728"/>
    </source>
</evidence>
<evidence type="ECO:0000256" key="6">
    <source>
        <dbReference type="ARBA" id="ARBA00022448"/>
    </source>
</evidence>
<dbReference type="PANTHER" id="PTHR45949">
    <property type="entry name" value="SORTING NEXIN-4"/>
    <property type="match status" value="1"/>
</dbReference>
<organism evidence="17 18">
    <name type="scientific">Cordyceps javanica</name>
    <dbReference type="NCBI Taxonomy" id="43265"/>
    <lineage>
        <taxon>Eukaryota</taxon>
        <taxon>Fungi</taxon>
        <taxon>Dikarya</taxon>
        <taxon>Ascomycota</taxon>
        <taxon>Pezizomycotina</taxon>
        <taxon>Sordariomycetes</taxon>
        <taxon>Hypocreomycetidae</taxon>
        <taxon>Hypocreales</taxon>
        <taxon>Cordycipitaceae</taxon>
        <taxon>Cordyceps</taxon>
    </lineage>
</organism>
<protein>
    <recommendedName>
        <fullName evidence="13">Endosomal/vacuolar adapter protein YPT35</fullName>
    </recommendedName>
    <alternativeName>
        <fullName evidence="14">PX domain-containing protein YPT35</fullName>
    </alternativeName>
</protein>
<comment type="caution">
    <text evidence="17">The sequence shown here is derived from an EMBL/GenBank/DDBJ whole genome shotgun (WGS) entry which is preliminary data.</text>
</comment>
<dbReference type="GO" id="GO:0000407">
    <property type="term" value="C:phagophore assembly site"/>
    <property type="evidence" value="ECO:0007669"/>
    <property type="project" value="TreeGrafter"/>
</dbReference>
<comment type="function">
    <text evidence="12">Recruits the lipid transfer protein VPS13 to endosomal and vacuolar membranes.</text>
</comment>
<dbReference type="CDD" id="cd07280">
    <property type="entry name" value="PX_YPT35"/>
    <property type="match status" value="1"/>
</dbReference>
<evidence type="ECO:0000256" key="4">
    <source>
        <dbReference type="ARBA" id="ARBA00007426"/>
    </source>
</evidence>
<dbReference type="SUPFAM" id="SSF64268">
    <property type="entry name" value="PX domain"/>
    <property type="match status" value="1"/>
</dbReference>
<proteinExistence type="inferred from homology"/>
<dbReference type="GO" id="GO:0010008">
    <property type="term" value="C:endosome membrane"/>
    <property type="evidence" value="ECO:0007669"/>
    <property type="project" value="UniProtKB-SubCell"/>
</dbReference>
<feature type="compositionally biased region" description="Gly residues" evidence="15">
    <location>
        <begin position="30"/>
        <end position="42"/>
    </location>
</feature>
<evidence type="ECO:0000256" key="2">
    <source>
        <dbReference type="ARBA" id="ARBA00004177"/>
    </source>
</evidence>
<dbReference type="Proteomes" id="UP000315783">
    <property type="component" value="Unassembled WGS sequence"/>
</dbReference>
<feature type="region of interest" description="Disordered" evidence="15">
    <location>
        <begin position="1"/>
        <end position="47"/>
    </location>
</feature>
<dbReference type="GO" id="GO:0061709">
    <property type="term" value="P:reticulophagy"/>
    <property type="evidence" value="ECO:0007669"/>
    <property type="project" value="TreeGrafter"/>
</dbReference>
<keyword evidence="6" id="KW-0813">Transport</keyword>
<comment type="similarity">
    <text evidence="4">Belongs to the YPT35 family.</text>
</comment>
<dbReference type="PROSITE" id="PS51257">
    <property type="entry name" value="PROKAR_LIPOPROTEIN"/>
    <property type="match status" value="1"/>
</dbReference>
<evidence type="ECO:0000256" key="14">
    <source>
        <dbReference type="ARBA" id="ARBA00033785"/>
    </source>
</evidence>
<keyword evidence="9" id="KW-0967">Endosome</keyword>
<dbReference type="GO" id="GO:0005774">
    <property type="term" value="C:vacuolar membrane"/>
    <property type="evidence" value="ECO:0007669"/>
    <property type="project" value="UniProtKB-SubCell"/>
</dbReference>
<evidence type="ECO:0000256" key="9">
    <source>
        <dbReference type="ARBA" id="ARBA00022753"/>
    </source>
</evidence>
<name>A0A545V410_9HYPO</name>